<dbReference type="EMBL" id="CAEZZR010000019">
    <property type="protein sequence ID" value="CAB4767155.1"/>
    <property type="molecule type" value="Genomic_DNA"/>
</dbReference>
<gene>
    <name evidence="1" type="ORF">UFOPK2907_00327</name>
</gene>
<name>A0A6J6V7U1_9ZZZZ</name>
<proteinExistence type="predicted"/>
<protein>
    <submittedName>
        <fullName evidence="1">Unannotated protein</fullName>
    </submittedName>
</protein>
<accession>A0A6J6V7U1</accession>
<dbReference type="AlphaFoldDB" id="A0A6J6V7U1"/>
<evidence type="ECO:0000313" key="1">
    <source>
        <dbReference type="EMBL" id="CAB4767155.1"/>
    </source>
</evidence>
<reference evidence="1" key="1">
    <citation type="submission" date="2020-05" db="EMBL/GenBank/DDBJ databases">
        <authorList>
            <person name="Chiriac C."/>
            <person name="Salcher M."/>
            <person name="Ghai R."/>
            <person name="Kavagutti S V."/>
        </authorList>
    </citation>
    <scope>NUCLEOTIDE SEQUENCE</scope>
</reference>
<organism evidence="1">
    <name type="scientific">freshwater metagenome</name>
    <dbReference type="NCBI Taxonomy" id="449393"/>
    <lineage>
        <taxon>unclassified sequences</taxon>
        <taxon>metagenomes</taxon>
        <taxon>ecological metagenomes</taxon>
    </lineage>
</organism>
<sequence>MKKRLACVGLSALVVLLGVTQANLAFAGTEALAYNSAATQSITSGTWKVFPATLATTGTPAGQLAVTTFTTLSTCSTNTTSGLKAIGSTSFIMASSINALTVGMVISSAVPGIPAGTTILTKNNGTRTITISKASTVAIANGSTFAFGTGPCYQKFFSINNTGTAALTSLGIVQLVTSNATNTVAIQTCAGTWTETSGACSSGLATVMTTSGTTGTQYVAGAAIGVPSGTVPTPGTKRIRALSTQGGITTTINIVVTSSSNIAGVPNTNM</sequence>